<dbReference type="AlphaFoldDB" id="A0A4Z0NR22"/>
<dbReference type="OrthoDB" id="8005915at2"/>
<organism evidence="2 3">
    <name type="scientific">Methylobacterium nonmethylotrophicum</name>
    <dbReference type="NCBI Taxonomy" id="1141884"/>
    <lineage>
        <taxon>Bacteria</taxon>
        <taxon>Pseudomonadati</taxon>
        <taxon>Pseudomonadota</taxon>
        <taxon>Alphaproteobacteria</taxon>
        <taxon>Hyphomicrobiales</taxon>
        <taxon>Methylobacteriaceae</taxon>
        <taxon>Methylobacterium</taxon>
    </lineage>
</organism>
<comment type="caution">
    <text evidence="2">The sequence shown here is derived from an EMBL/GenBank/DDBJ whole genome shotgun (WGS) entry which is preliminary data.</text>
</comment>
<accession>A0A4Z0NR22</accession>
<name>A0A4Z0NR22_9HYPH</name>
<evidence type="ECO:0000313" key="2">
    <source>
        <dbReference type="EMBL" id="TGD98785.1"/>
    </source>
</evidence>
<feature type="region of interest" description="Disordered" evidence="1">
    <location>
        <begin position="90"/>
        <end position="115"/>
    </location>
</feature>
<evidence type="ECO:0000313" key="3">
    <source>
        <dbReference type="Proteomes" id="UP000297535"/>
    </source>
</evidence>
<dbReference type="Proteomes" id="UP000297535">
    <property type="component" value="Unassembled WGS sequence"/>
</dbReference>
<evidence type="ECO:0000256" key="1">
    <source>
        <dbReference type="SAM" id="MobiDB-lite"/>
    </source>
</evidence>
<keyword evidence="3" id="KW-1185">Reference proteome</keyword>
<proteinExistence type="predicted"/>
<gene>
    <name evidence="2" type="ORF">EU555_15770</name>
</gene>
<dbReference type="EMBL" id="SRLB01000010">
    <property type="protein sequence ID" value="TGD98785.1"/>
    <property type="molecule type" value="Genomic_DNA"/>
</dbReference>
<reference evidence="2 3" key="1">
    <citation type="submission" date="2019-04" db="EMBL/GenBank/DDBJ databases">
        <authorList>
            <person name="Feng G."/>
            <person name="Zhu H."/>
        </authorList>
    </citation>
    <scope>NUCLEOTIDE SEQUENCE [LARGE SCALE GENOMIC DNA]</scope>
    <source>
        <strain evidence="2 3">6HR-1</strain>
    </source>
</reference>
<protein>
    <submittedName>
        <fullName evidence="2">Uncharacterized protein</fullName>
    </submittedName>
</protein>
<sequence length="115" mass="12415">MEAASVVPPTRDLILRCRRSEIARDRRSLGLEGGLQKSVRSLEPSFEAAASGAISDRQHLRMRFEGRRSLTADTLAVSCTVHAILLRTRTASPLPHGRGDPAFHSVLSGVGDAGR</sequence>